<reference evidence="1" key="2">
    <citation type="submission" date="2014-06" db="EMBL/GenBank/DDBJ databases">
        <title>Draft genome sequence of Eubacterium siraeum (DSM 15702).</title>
        <authorList>
            <person name="Sudarsanam P."/>
            <person name="Ley R."/>
            <person name="Guruge J."/>
            <person name="Turnbaugh P.J."/>
            <person name="Mahowald M."/>
            <person name="Liep D."/>
            <person name="Gordon J."/>
        </authorList>
    </citation>
    <scope>NUCLEOTIDE SEQUENCE</scope>
    <source>
        <strain evidence="1">DSM 15702</strain>
    </source>
</reference>
<dbReference type="Pfam" id="PF13306">
    <property type="entry name" value="LRR_5"/>
    <property type="match status" value="1"/>
</dbReference>
<evidence type="ECO:0000313" key="1">
    <source>
        <dbReference type="EMBL" id="EDS00910.1"/>
    </source>
</evidence>
<accession>B0MMY0</accession>
<reference evidence="1" key="1">
    <citation type="submission" date="2007-10" db="EMBL/GenBank/DDBJ databases">
        <authorList>
            <person name="Fulton L."/>
            <person name="Clifton S."/>
            <person name="Fulton B."/>
            <person name="Xu J."/>
            <person name="Minx P."/>
            <person name="Pepin K.H."/>
            <person name="Johnson M."/>
            <person name="Thiruvilangam P."/>
            <person name="Bhonagiri V."/>
            <person name="Nash W.E."/>
            <person name="Mardis E.R."/>
            <person name="Wilson R.K."/>
        </authorList>
    </citation>
    <scope>NUCLEOTIDE SEQUENCE [LARGE SCALE GENOMIC DNA]</scope>
    <source>
        <strain evidence="1">DSM 15702</strain>
    </source>
</reference>
<dbReference type="Proteomes" id="UP000005326">
    <property type="component" value="Unassembled WGS sequence"/>
</dbReference>
<organism evidence="1 2">
    <name type="scientific">[Eubacterium] siraeum DSM 15702</name>
    <dbReference type="NCBI Taxonomy" id="428128"/>
    <lineage>
        <taxon>Bacteria</taxon>
        <taxon>Bacillati</taxon>
        <taxon>Bacillota</taxon>
        <taxon>Clostridia</taxon>
        <taxon>Eubacteriales</taxon>
        <taxon>Oscillospiraceae</taxon>
        <taxon>Oscillospiraceae incertae sedis</taxon>
    </lineage>
</organism>
<evidence type="ECO:0008006" key="3">
    <source>
        <dbReference type="Google" id="ProtNLM"/>
    </source>
</evidence>
<name>B0MMY0_9FIRM</name>
<sequence>MLKKLTIPDTVRAIEQHAFANCTSLEKVTLSENTLFHGEFFTVAKKYIFTHLRQAMK</sequence>
<dbReference type="InterPro" id="IPR026906">
    <property type="entry name" value="LRR_5"/>
</dbReference>
<evidence type="ECO:0000313" key="2">
    <source>
        <dbReference type="Proteomes" id="UP000005326"/>
    </source>
</evidence>
<proteinExistence type="predicted"/>
<dbReference type="Gene3D" id="3.80.10.10">
    <property type="entry name" value="Ribonuclease Inhibitor"/>
    <property type="match status" value="1"/>
</dbReference>
<protein>
    <recommendedName>
        <fullName evidence="3">Leucine-rich repeat domain-containing protein</fullName>
    </recommendedName>
</protein>
<comment type="caution">
    <text evidence="1">The sequence shown here is derived from an EMBL/GenBank/DDBJ whole genome shotgun (WGS) entry which is preliminary data.</text>
</comment>
<keyword evidence="2" id="KW-1185">Reference proteome</keyword>
<dbReference type="InterPro" id="IPR032675">
    <property type="entry name" value="LRR_dom_sf"/>
</dbReference>
<dbReference type="AlphaFoldDB" id="B0MMY0"/>
<gene>
    <name evidence="1" type="ORF">EUBSIR_01192</name>
</gene>
<dbReference type="EMBL" id="ABCA03000044">
    <property type="protein sequence ID" value="EDS00910.1"/>
    <property type="molecule type" value="Genomic_DNA"/>
</dbReference>